<organism evidence="19 20">
    <name type="scientific">Neisseria weixii</name>
    <dbReference type="NCBI Taxonomy" id="1853276"/>
    <lineage>
        <taxon>Bacteria</taxon>
        <taxon>Pseudomonadati</taxon>
        <taxon>Pseudomonadota</taxon>
        <taxon>Betaproteobacteria</taxon>
        <taxon>Neisseriales</taxon>
        <taxon>Neisseriaceae</taxon>
        <taxon>Neisseria</taxon>
    </lineage>
</organism>
<dbReference type="InterPro" id="IPR038377">
    <property type="entry name" value="Na/Glc_symporter_sf"/>
</dbReference>
<evidence type="ECO:0000256" key="9">
    <source>
        <dbReference type="ARBA" id="ARBA00022989"/>
    </source>
</evidence>
<feature type="transmembrane region" description="Helical" evidence="17">
    <location>
        <begin position="299"/>
        <end position="324"/>
    </location>
</feature>
<evidence type="ECO:0000256" key="5">
    <source>
        <dbReference type="ARBA" id="ARBA00022475"/>
    </source>
</evidence>
<evidence type="ECO:0000256" key="6">
    <source>
        <dbReference type="ARBA" id="ARBA00022519"/>
    </source>
</evidence>
<dbReference type="PROSITE" id="PS50283">
    <property type="entry name" value="NA_SOLUT_SYMP_3"/>
    <property type="match status" value="1"/>
</dbReference>
<dbReference type="InterPro" id="IPR001734">
    <property type="entry name" value="Na/solute_symporter"/>
</dbReference>
<feature type="transmembrane region" description="Helical" evidence="17">
    <location>
        <begin position="364"/>
        <end position="393"/>
    </location>
</feature>
<evidence type="ECO:0000256" key="14">
    <source>
        <dbReference type="ARBA" id="ARBA00031561"/>
    </source>
</evidence>
<evidence type="ECO:0000256" key="15">
    <source>
        <dbReference type="ARBA" id="ARBA00032392"/>
    </source>
</evidence>
<dbReference type="GO" id="GO:0005886">
    <property type="term" value="C:plasma membrane"/>
    <property type="evidence" value="ECO:0007669"/>
    <property type="project" value="UniProtKB-SubCell"/>
</dbReference>
<keyword evidence="6" id="KW-0997">Cell inner membrane</keyword>
<feature type="transmembrane region" description="Helical" evidence="17">
    <location>
        <begin position="471"/>
        <end position="494"/>
    </location>
</feature>
<keyword evidence="4" id="KW-0813">Transport</keyword>
<evidence type="ECO:0000256" key="17">
    <source>
        <dbReference type="SAM" id="Phobius"/>
    </source>
</evidence>
<feature type="transmembrane region" description="Helical" evidence="17">
    <location>
        <begin position="414"/>
        <end position="433"/>
    </location>
</feature>
<dbReference type="PANTHER" id="PTHR48086">
    <property type="entry name" value="SODIUM/PROLINE SYMPORTER-RELATED"/>
    <property type="match status" value="1"/>
</dbReference>
<keyword evidence="20" id="KW-1185">Reference proteome</keyword>
<dbReference type="Pfam" id="PF00474">
    <property type="entry name" value="SSF"/>
    <property type="match status" value="1"/>
</dbReference>
<feature type="transmembrane region" description="Helical" evidence="17">
    <location>
        <begin position="35"/>
        <end position="55"/>
    </location>
</feature>
<dbReference type="RefSeq" id="WP_123804120.1">
    <property type="nucleotide sequence ID" value="NZ_RPFL01000016.1"/>
</dbReference>
<feature type="signal peptide" evidence="18">
    <location>
        <begin position="1"/>
        <end position="19"/>
    </location>
</feature>
<evidence type="ECO:0000256" key="13">
    <source>
        <dbReference type="ARBA" id="ARBA00023201"/>
    </source>
</evidence>
<feature type="transmembrane region" description="Helical" evidence="17">
    <location>
        <begin position="104"/>
        <end position="123"/>
    </location>
</feature>
<dbReference type="GO" id="GO:0015123">
    <property type="term" value="F:acetate transmembrane transporter activity"/>
    <property type="evidence" value="ECO:0007669"/>
    <property type="project" value="TreeGrafter"/>
</dbReference>
<evidence type="ECO:0000313" key="19">
    <source>
        <dbReference type="EMBL" id="RPD87025.1"/>
    </source>
</evidence>
<dbReference type="NCBIfam" id="NF006903">
    <property type="entry name" value="PRK09395.1"/>
    <property type="match status" value="1"/>
</dbReference>
<evidence type="ECO:0000256" key="1">
    <source>
        <dbReference type="ARBA" id="ARBA00004429"/>
    </source>
</evidence>
<name>A0A3N4MVA1_9NEIS</name>
<evidence type="ECO:0000313" key="20">
    <source>
        <dbReference type="Proteomes" id="UP000272412"/>
    </source>
</evidence>
<comment type="caution">
    <text evidence="19">The sequence shown here is derived from an EMBL/GenBank/DDBJ whole genome shotgun (WGS) entry which is preliminary data.</text>
</comment>
<evidence type="ECO:0000256" key="4">
    <source>
        <dbReference type="ARBA" id="ARBA00022448"/>
    </source>
</evidence>
<evidence type="ECO:0000256" key="7">
    <source>
        <dbReference type="ARBA" id="ARBA00022692"/>
    </source>
</evidence>
<keyword evidence="12 17" id="KW-0472">Membrane</keyword>
<feature type="transmembrane region" description="Helical" evidence="17">
    <location>
        <begin position="211"/>
        <end position="228"/>
    </location>
</feature>
<protein>
    <recommendedName>
        <fullName evidence="3">Cation/acetate symporter ActP</fullName>
    </recommendedName>
    <alternativeName>
        <fullName evidence="15">Acetate permease</fullName>
    </alternativeName>
    <alternativeName>
        <fullName evidence="14">Acetate transporter ActP</fullName>
    </alternativeName>
</protein>
<dbReference type="OrthoDB" id="9764416at2"/>
<evidence type="ECO:0000256" key="10">
    <source>
        <dbReference type="ARBA" id="ARBA00023053"/>
    </source>
</evidence>
<keyword evidence="9 17" id="KW-1133">Transmembrane helix</keyword>
<evidence type="ECO:0000256" key="12">
    <source>
        <dbReference type="ARBA" id="ARBA00023136"/>
    </source>
</evidence>
<dbReference type="InterPro" id="IPR050277">
    <property type="entry name" value="Sodium:Solute_Symporter"/>
</dbReference>
<evidence type="ECO:0000256" key="16">
    <source>
        <dbReference type="RuleBase" id="RU362091"/>
    </source>
</evidence>
<evidence type="ECO:0000256" key="18">
    <source>
        <dbReference type="SAM" id="SignalP"/>
    </source>
</evidence>
<dbReference type="GO" id="GO:0006814">
    <property type="term" value="P:sodium ion transport"/>
    <property type="evidence" value="ECO:0007669"/>
    <property type="project" value="UniProtKB-KW"/>
</dbReference>
<dbReference type="EMBL" id="RPFL01000016">
    <property type="protein sequence ID" value="RPD87025.1"/>
    <property type="molecule type" value="Genomic_DNA"/>
</dbReference>
<evidence type="ECO:0000256" key="11">
    <source>
        <dbReference type="ARBA" id="ARBA00023065"/>
    </source>
</evidence>
<feature type="transmembrane region" description="Helical" evidence="17">
    <location>
        <begin position="180"/>
        <end position="199"/>
    </location>
</feature>
<sequence>MMRKLLSLSAFLTSGRLWAADAITGEVQRQATNWTAIIMFLIFVSATLFITKWAAKQNKSAQDFYTGGGGISGTKNGLAIAGDYMSAASFLGVSALVFTRGYDGLIYSVGFLVGWPIVLFLIAERLRNLGKFTFSDVAAYRFNQKPVRLFAATSTLLIVVLYLIAQVVGAGKLIQLLFGMNYLSAVILVGTLMVVYVLFGGMLATTWVQMIKAVLLLGGATLISFIILKNSGFSLETMFATAVKSHENGEAVMAPGGMVKDPVDALSLGLALMFGTAGLPHILMRFFTVPDAREARKSVVVATGLVGYFYLLTGIIGFGAMIFLTKDNPQFFTQMLKDGKTVYEMVGGVNMTAVHLSGALGGNLLLGFISAVSFATILAVVAGLTLSGASAVSHDIYSSVIRKGKATAEEEMRISRVATVVLGVLAVALGLAFENQNVAFMVGLVFAVAASANFPVLMLSMFWKGLTTRGVVAGGLAGLFGALLLIFLGPSIWVAVLGNEAPVFPYGSPAIFTIPLAFIVAWLVSVTDHSAQAAKDKAGFAAQYMRSMTGVGAAKASDH</sequence>
<evidence type="ECO:0000256" key="8">
    <source>
        <dbReference type="ARBA" id="ARBA00022847"/>
    </source>
</evidence>
<dbReference type="NCBIfam" id="TIGR00813">
    <property type="entry name" value="sss"/>
    <property type="match status" value="1"/>
</dbReference>
<keyword evidence="10" id="KW-0915">Sodium</keyword>
<dbReference type="PROSITE" id="PS00456">
    <property type="entry name" value="NA_SOLUT_SYMP_1"/>
    <property type="match status" value="1"/>
</dbReference>
<dbReference type="AlphaFoldDB" id="A0A3N4MVA1"/>
<keyword evidence="8" id="KW-0769">Symport</keyword>
<dbReference type="CDD" id="cd11480">
    <property type="entry name" value="SLC5sbd_u4"/>
    <property type="match status" value="1"/>
</dbReference>
<feature type="transmembrane region" description="Helical" evidence="17">
    <location>
        <begin position="76"/>
        <end position="98"/>
    </location>
</feature>
<evidence type="ECO:0000256" key="2">
    <source>
        <dbReference type="ARBA" id="ARBA00006434"/>
    </source>
</evidence>
<feature type="transmembrane region" description="Helical" evidence="17">
    <location>
        <begin position="149"/>
        <end position="168"/>
    </location>
</feature>
<proteinExistence type="inferred from homology"/>
<feature type="transmembrane region" description="Helical" evidence="17">
    <location>
        <begin position="506"/>
        <end position="527"/>
    </location>
</feature>
<keyword evidence="13" id="KW-0739">Sodium transport</keyword>
<dbReference type="GO" id="GO:0015293">
    <property type="term" value="F:symporter activity"/>
    <property type="evidence" value="ECO:0007669"/>
    <property type="project" value="UniProtKB-KW"/>
</dbReference>
<evidence type="ECO:0000256" key="3">
    <source>
        <dbReference type="ARBA" id="ARBA00018047"/>
    </source>
</evidence>
<dbReference type="GO" id="GO:0006847">
    <property type="term" value="P:plasma membrane acetate transport"/>
    <property type="evidence" value="ECO:0007669"/>
    <property type="project" value="TreeGrafter"/>
</dbReference>
<dbReference type="Gene3D" id="1.20.1730.10">
    <property type="entry name" value="Sodium/glucose cotransporter"/>
    <property type="match status" value="1"/>
</dbReference>
<reference evidence="19 20" key="1">
    <citation type="submission" date="2018-11" db="EMBL/GenBank/DDBJ databases">
        <title>Neisseria weixii sp. nov. isolated from the rectal contents of plateau pika (Ochotona cruzoniae).</title>
        <authorList>
            <person name="Zhang G."/>
        </authorList>
    </citation>
    <scope>NUCLEOTIDE SEQUENCE [LARGE SCALE GENOMIC DNA]</scope>
    <source>
        <strain evidence="19 20">10009</strain>
    </source>
</reference>
<keyword evidence="18" id="KW-0732">Signal</keyword>
<feature type="transmembrane region" description="Helical" evidence="17">
    <location>
        <begin position="439"/>
        <end position="459"/>
    </location>
</feature>
<dbReference type="PANTHER" id="PTHR48086:SF6">
    <property type="entry name" value="CATION_ACETATE SYMPORTER ACTP"/>
    <property type="match status" value="1"/>
</dbReference>
<dbReference type="Proteomes" id="UP000272412">
    <property type="component" value="Unassembled WGS sequence"/>
</dbReference>
<feature type="transmembrane region" description="Helical" evidence="17">
    <location>
        <begin position="265"/>
        <end position="287"/>
    </location>
</feature>
<comment type="similarity">
    <text evidence="2 16">Belongs to the sodium:solute symporter (SSF) (TC 2.A.21) family.</text>
</comment>
<gene>
    <name evidence="19" type="ORF">EGK74_06815</name>
</gene>
<keyword evidence="11" id="KW-0406">Ion transport</keyword>
<dbReference type="InterPro" id="IPR018212">
    <property type="entry name" value="Na/solute_symporter_CS"/>
</dbReference>
<feature type="chain" id="PRO_5018184068" description="Cation/acetate symporter ActP" evidence="18">
    <location>
        <begin position="20"/>
        <end position="559"/>
    </location>
</feature>
<dbReference type="FunFam" id="1.20.1730.10:FF:000001">
    <property type="entry name" value="Cation/acetate symporter ActP"/>
    <property type="match status" value="1"/>
</dbReference>
<comment type="subcellular location">
    <subcellularLocation>
        <location evidence="1">Cell inner membrane</location>
        <topology evidence="1">Multi-pass membrane protein</topology>
    </subcellularLocation>
</comment>
<keyword evidence="7 17" id="KW-0812">Transmembrane</keyword>
<keyword evidence="5" id="KW-1003">Cell membrane</keyword>
<accession>A0A3N4MVA1</accession>